<keyword evidence="2" id="KW-1133">Transmembrane helix</keyword>
<evidence type="ECO:0000313" key="4">
    <source>
        <dbReference type="EMBL" id="KIW19026.1"/>
    </source>
</evidence>
<feature type="compositionally biased region" description="Basic residues" evidence="1">
    <location>
        <begin position="110"/>
        <end position="128"/>
    </location>
</feature>
<protein>
    <submittedName>
        <fullName evidence="4">Uncharacterized protein</fullName>
    </submittedName>
</protein>
<evidence type="ECO:0000256" key="1">
    <source>
        <dbReference type="SAM" id="MobiDB-lite"/>
    </source>
</evidence>
<dbReference type="HOGENOM" id="CLU_068914_0_0_1"/>
<feature type="compositionally biased region" description="Polar residues" evidence="1">
    <location>
        <begin position="247"/>
        <end position="267"/>
    </location>
</feature>
<proteinExistence type="predicted"/>
<feature type="region of interest" description="Disordered" evidence="1">
    <location>
        <begin position="102"/>
        <end position="128"/>
    </location>
</feature>
<keyword evidence="5" id="KW-1185">Reference proteome</keyword>
<evidence type="ECO:0000256" key="3">
    <source>
        <dbReference type="SAM" id="SignalP"/>
    </source>
</evidence>
<dbReference type="EMBL" id="KN847493">
    <property type="protein sequence ID" value="KIW19026.1"/>
    <property type="molecule type" value="Genomic_DNA"/>
</dbReference>
<organism evidence="4 5">
    <name type="scientific">Exophiala spinifera</name>
    <dbReference type="NCBI Taxonomy" id="91928"/>
    <lineage>
        <taxon>Eukaryota</taxon>
        <taxon>Fungi</taxon>
        <taxon>Dikarya</taxon>
        <taxon>Ascomycota</taxon>
        <taxon>Pezizomycotina</taxon>
        <taxon>Eurotiomycetes</taxon>
        <taxon>Chaetothyriomycetidae</taxon>
        <taxon>Chaetothyriales</taxon>
        <taxon>Herpotrichiellaceae</taxon>
        <taxon>Exophiala</taxon>
    </lineage>
</organism>
<keyword evidence="2" id="KW-0472">Membrane</keyword>
<dbReference type="GeneID" id="27330399"/>
<sequence length="281" mass="30138">MAGRTPVYSTLLVVLAFAPQPGLTAHVPQIISPGWGSLSFSEMFLQAFQSILDLGFVQGVVSGLLILGCLTCLLICVLCALAAYFDRVDKGRWDKDLELNEDYVSSSPPHTKRHSNRTSRSIRRGRKSHYLSRPPVVTKISVVASPFSCQSELSSSSSPPSPPRYHSQDVRTSTSPPTTPLRSALSNSPPPTCQRRSLVLGVKRTPSSGSPKSVRWADELGVAVLATVQVTSSREGPDWEIDIGMTRPQSASATEENSPLSGISTGSPPIYTGMASDLAKS</sequence>
<dbReference type="RefSeq" id="XP_016239242.1">
    <property type="nucleotide sequence ID" value="XM_016377672.1"/>
</dbReference>
<reference evidence="4 5" key="1">
    <citation type="submission" date="2015-01" db="EMBL/GenBank/DDBJ databases">
        <title>The Genome Sequence of Exophiala spinifera CBS89968.</title>
        <authorList>
            <consortium name="The Broad Institute Genomics Platform"/>
            <person name="Cuomo C."/>
            <person name="de Hoog S."/>
            <person name="Gorbushina A."/>
            <person name="Stielow B."/>
            <person name="Teixiera M."/>
            <person name="Abouelleil A."/>
            <person name="Chapman S.B."/>
            <person name="Priest M."/>
            <person name="Young S.K."/>
            <person name="Wortman J."/>
            <person name="Nusbaum C."/>
            <person name="Birren B."/>
        </authorList>
    </citation>
    <scope>NUCLEOTIDE SEQUENCE [LARGE SCALE GENOMIC DNA]</scope>
    <source>
        <strain evidence="4 5">CBS 89968</strain>
    </source>
</reference>
<feature type="signal peptide" evidence="3">
    <location>
        <begin position="1"/>
        <end position="24"/>
    </location>
</feature>
<name>A0A0D1YUV0_9EURO</name>
<feature type="transmembrane region" description="Helical" evidence="2">
    <location>
        <begin position="60"/>
        <end position="85"/>
    </location>
</feature>
<feature type="region of interest" description="Disordered" evidence="1">
    <location>
        <begin position="152"/>
        <end position="198"/>
    </location>
</feature>
<feature type="region of interest" description="Disordered" evidence="1">
    <location>
        <begin position="236"/>
        <end position="281"/>
    </location>
</feature>
<feature type="compositionally biased region" description="Low complexity" evidence="1">
    <location>
        <begin position="171"/>
        <end position="186"/>
    </location>
</feature>
<gene>
    <name evidence="4" type="ORF">PV08_03316</name>
</gene>
<evidence type="ECO:0000313" key="5">
    <source>
        <dbReference type="Proteomes" id="UP000053328"/>
    </source>
</evidence>
<feature type="chain" id="PRO_5002237177" evidence="3">
    <location>
        <begin position="25"/>
        <end position="281"/>
    </location>
</feature>
<dbReference type="OrthoDB" id="4120535at2759"/>
<dbReference type="AlphaFoldDB" id="A0A0D1YUV0"/>
<keyword evidence="2" id="KW-0812">Transmembrane</keyword>
<accession>A0A0D1YUV0</accession>
<dbReference type="VEuPathDB" id="FungiDB:PV08_03316"/>
<dbReference type="Proteomes" id="UP000053328">
    <property type="component" value="Unassembled WGS sequence"/>
</dbReference>
<keyword evidence="3" id="KW-0732">Signal</keyword>
<evidence type="ECO:0000256" key="2">
    <source>
        <dbReference type="SAM" id="Phobius"/>
    </source>
</evidence>